<comment type="caution">
    <text evidence="4">The sequence shown here is derived from an EMBL/GenBank/DDBJ whole genome shotgun (WGS) entry which is preliminary data.</text>
</comment>
<feature type="region of interest" description="Disordered" evidence="1">
    <location>
        <begin position="199"/>
        <end position="221"/>
    </location>
</feature>
<dbReference type="SUPFAM" id="SSF55394">
    <property type="entry name" value="Bactericidal permeability-increasing protein, BPI"/>
    <property type="match status" value="1"/>
</dbReference>
<feature type="domain" description="HAM1-like N-terminal" evidence="3">
    <location>
        <begin position="61"/>
        <end position="135"/>
    </location>
</feature>
<dbReference type="Proteomes" id="UP000716291">
    <property type="component" value="Unassembled WGS sequence"/>
</dbReference>
<dbReference type="AlphaFoldDB" id="A0A9P6X180"/>
<evidence type="ECO:0000259" key="3">
    <source>
        <dbReference type="Pfam" id="PF19343"/>
    </source>
</evidence>
<dbReference type="GO" id="GO:0008289">
    <property type="term" value="F:lipid binding"/>
    <property type="evidence" value="ECO:0007669"/>
    <property type="project" value="InterPro"/>
</dbReference>
<dbReference type="Pfam" id="PF19343">
    <property type="entry name" value="HAM1_N"/>
    <property type="match status" value="2"/>
</dbReference>
<evidence type="ECO:0000256" key="1">
    <source>
        <dbReference type="SAM" id="MobiDB-lite"/>
    </source>
</evidence>
<name>A0A9P6X180_RHIOR</name>
<dbReference type="Pfam" id="PF14613">
    <property type="entry name" value="HAM1_C"/>
    <property type="match status" value="1"/>
</dbReference>
<keyword evidence="5" id="KW-1185">Reference proteome</keyword>
<dbReference type="PANTHER" id="PTHR31138">
    <property type="entry name" value="CHROMOSOME 19, WHOLE GENOME SHOTGUN SEQUENCE"/>
    <property type="match status" value="1"/>
</dbReference>
<feature type="compositionally biased region" description="Basic and acidic residues" evidence="1">
    <location>
        <begin position="32"/>
        <end position="52"/>
    </location>
</feature>
<dbReference type="OrthoDB" id="19394at2759"/>
<feature type="compositionally biased region" description="Basic and acidic residues" evidence="1">
    <location>
        <begin position="207"/>
        <end position="221"/>
    </location>
</feature>
<feature type="region of interest" description="Disordered" evidence="1">
    <location>
        <begin position="31"/>
        <end position="61"/>
    </location>
</feature>
<dbReference type="Gene3D" id="3.15.10.10">
    <property type="entry name" value="Bactericidal permeability-increasing protein, domain 1"/>
    <property type="match status" value="1"/>
</dbReference>
<evidence type="ECO:0000259" key="2">
    <source>
        <dbReference type="Pfam" id="PF14613"/>
    </source>
</evidence>
<dbReference type="PANTHER" id="PTHR31138:SF1">
    <property type="entry name" value="PDZ DOMAIN-CONTAINING PROTEIN"/>
    <property type="match status" value="1"/>
</dbReference>
<reference evidence="4" key="1">
    <citation type="journal article" date="2020" name="Microb. Genom.">
        <title>Genetic diversity of clinical and environmental Mucorales isolates obtained from an investigation of mucormycosis cases among solid organ transplant recipients.</title>
        <authorList>
            <person name="Nguyen M.H."/>
            <person name="Kaul D."/>
            <person name="Muto C."/>
            <person name="Cheng S.J."/>
            <person name="Richter R.A."/>
            <person name="Bruno V.M."/>
            <person name="Liu G."/>
            <person name="Beyhan S."/>
            <person name="Sundermann A.J."/>
            <person name="Mounaud S."/>
            <person name="Pasculle A.W."/>
            <person name="Nierman W.C."/>
            <person name="Driscoll E."/>
            <person name="Cumbie R."/>
            <person name="Clancy C.J."/>
            <person name="Dupont C.L."/>
        </authorList>
    </citation>
    <scope>NUCLEOTIDE SEQUENCE</scope>
    <source>
        <strain evidence="4">GL11</strain>
    </source>
</reference>
<feature type="domain" description="HAM1-like C-terminal" evidence="2">
    <location>
        <begin position="557"/>
        <end position="610"/>
    </location>
</feature>
<evidence type="ECO:0000313" key="5">
    <source>
        <dbReference type="Proteomes" id="UP000716291"/>
    </source>
</evidence>
<sequence length="643" mass="73199">MATILFTLNSNYYNCPQRVPLTEDNVQPTFRRLSEQSERRRSEQRRKSEASIERASMAERLSSVRQGRFPSNQQINASISKFLNSRVIQSQPMSEDGQLVLKDIQALLIALQRALFLKNSDELFQSMIYHTKRATELLDADNDELTIGIFAVLKIIKFFLFDSCFKDLLSNILLAAQTILVEGNMSDLLIREDAVRTTRASSSNQGKETHDAKPSNSHDNKVHEHVMSCLRNTFATLKKHHEYESPLKTLLKLLIIWTNRLAMGTSADDSIQFDQAGTTNSKATRQDKELAASEAKEVFERWTAGIELDPFLKKLNDLACAVKNDPQLSDLYDRTRALSEQSYQGNFDKQSWSQIIVELQGSSNMAKYRQKMMDLIDEAQVILQAFKNDAISKEISEKLYSLHQHLWKDKAILKPHLLDDLKMTLLPALIEQIKYIPLPQLVINDSDQYEVIIDSMILPGDTLMPETIEFKIDDYLKFFPHAQQGSSSVQGLFIHLSGIQTSMEDVSFCYKRQTGFLGIKDSGLASVNINGLSLSVRLTSDSEDRSHRFQVESCVCNISKLEVHVKESKHNNLYKVFNPVLTGMVKRQMAKEIENSVIQMFNKGDAKLTKHLGGRRKSRKEKRRGSFISQIAQSVNHKIIGIQ</sequence>
<feature type="domain" description="HAM1-like N-terminal" evidence="3">
    <location>
        <begin position="230"/>
        <end position="544"/>
    </location>
</feature>
<dbReference type="InterPro" id="IPR017943">
    <property type="entry name" value="Bactericidal_perm-incr_a/b_dom"/>
</dbReference>
<accession>A0A9P6X180</accession>
<organism evidence="4 5">
    <name type="scientific">Rhizopus oryzae</name>
    <name type="common">Mucormycosis agent</name>
    <name type="synonym">Rhizopus arrhizus var. delemar</name>
    <dbReference type="NCBI Taxonomy" id="64495"/>
    <lineage>
        <taxon>Eukaryota</taxon>
        <taxon>Fungi</taxon>
        <taxon>Fungi incertae sedis</taxon>
        <taxon>Mucoromycota</taxon>
        <taxon>Mucoromycotina</taxon>
        <taxon>Mucoromycetes</taxon>
        <taxon>Mucorales</taxon>
        <taxon>Mucorineae</taxon>
        <taxon>Rhizopodaceae</taxon>
        <taxon>Rhizopus</taxon>
    </lineage>
</organism>
<dbReference type="InterPro" id="IPR045967">
    <property type="entry name" value="HAM1-like_N"/>
</dbReference>
<dbReference type="EMBL" id="JAANQT010002124">
    <property type="protein sequence ID" value="KAG1303104.1"/>
    <property type="molecule type" value="Genomic_DNA"/>
</dbReference>
<dbReference type="InterPro" id="IPR027842">
    <property type="entry name" value="HAM1-like_C"/>
</dbReference>
<protein>
    <submittedName>
        <fullName evidence="4">Uncharacterized protein</fullName>
    </submittedName>
</protein>
<gene>
    <name evidence="4" type="ORF">G6F64_010358</name>
</gene>
<proteinExistence type="predicted"/>
<evidence type="ECO:0000313" key="4">
    <source>
        <dbReference type="EMBL" id="KAG1303104.1"/>
    </source>
</evidence>